<reference evidence="2" key="1">
    <citation type="submission" date="2021-09" db="EMBL/GenBank/DDBJ databases">
        <title>A high-quality genome of the endoparasitic fungus Hirsutella rhossiliensis with a comparison of Hirsutella genomes reveals transposable elements contributing to genome size variation.</title>
        <authorList>
            <person name="Lin R."/>
            <person name="Jiao Y."/>
            <person name="Sun X."/>
            <person name="Ling J."/>
            <person name="Xie B."/>
            <person name="Cheng X."/>
        </authorList>
    </citation>
    <scope>NUCLEOTIDE SEQUENCE</scope>
    <source>
        <strain evidence="2">HR02</strain>
    </source>
</reference>
<keyword evidence="3" id="KW-1185">Reference proteome</keyword>
<dbReference type="AlphaFoldDB" id="A0A9P8MSI7"/>
<accession>A0A9P8MSI7</accession>
<name>A0A9P8MSI7_9HYPO</name>
<sequence>MSRPAPRGQLPRRSPTPHPGPASGAGLGSDARAGPLALRGQRPPSPPGYERRSVMQTWRRVTFGPGDAYEEEEMVRTKHYYTPSHPDPRERSRGRNQRLDDDDDDGVHDKDPFLMSGANGPGAGGDNRPPSRGRKGTAAPLHREEQEAKTPERGRSEERGRRRNTERAHESDDGEWYHDTMRFRRDGTVAHRDEMVYVLGTVLERKR</sequence>
<organism evidence="2 3">
    <name type="scientific">Hirsutella rhossiliensis</name>
    <dbReference type="NCBI Taxonomy" id="111463"/>
    <lineage>
        <taxon>Eukaryota</taxon>
        <taxon>Fungi</taxon>
        <taxon>Dikarya</taxon>
        <taxon>Ascomycota</taxon>
        <taxon>Pezizomycotina</taxon>
        <taxon>Sordariomycetes</taxon>
        <taxon>Hypocreomycetidae</taxon>
        <taxon>Hypocreales</taxon>
        <taxon>Ophiocordycipitaceae</taxon>
        <taxon>Hirsutella</taxon>
    </lineage>
</organism>
<protein>
    <submittedName>
        <fullName evidence="2">Uncharacterized protein</fullName>
    </submittedName>
</protein>
<dbReference type="Proteomes" id="UP000824596">
    <property type="component" value="Unassembled WGS sequence"/>
</dbReference>
<dbReference type="EMBL" id="JAIZPD010000008">
    <property type="protein sequence ID" value="KAH0961393.1"/>
    <property type="molecule type" value="Genomic_DNA"/>
</dbReference>
<dbReference type="GeneID" id="68356600"/>
<evidence type="ECO:0000313" key="2">
    <source>
        <dbReference type="EMBL" id="KAH0961393.1"/>
    </source>
</evidence>
<evidence type="ECO:0000256" key="1">
    <source>
        <dbReference type="SAM" id="MobiDB-lite"/>
    </source>
</evidence>
<comment type="caution">
    <text evidence="2">The sequence shown here is derived from an EMBL/GenBank/DDBJ whole genome shotgun (WGS) entry which is preliminary data.</text>
</comment>
<gene>
    <name evidence="2" type="ORF">HRG_07471</name>
</gene>
<feature type="region of interest" description="Disordered" evidence="1">
    <location>
        <begin position="1"/>
        <end position="179"/>
    </location>
</feature>
<feature type="compositionally biased region" description="Basic and acidic residues" evidence="1">
    <location>
        <begin position="86"/>
        <end position="99"/>
    </location>
</feature>
<proteinExistence type="predicted"/>
<dbReference type="RefSeq" id="XP_044718906.1">
    <property type="nucleotide sequence ID" value="XM_044865942.1"/>
</dbReference>
<evidence type="ECO:0000313" key="3">
    <source>
        <dbReference type="Proteomes" id="UP000824596"/>
    </source>
</evidence>
<feature type="compositionally biased region" description="Basic and acidic residues" evidence="1">
    <location>
        <begin position="141"/>
        <end position="179"/>
    </location>
</feature>